<gene>
    <name evidence="13" type="ORF">TVAG_324540</name>
</gene>
<evidence type="ECO:0000313" key="13">
    <source>
        <dbReference type="EMBL" id="EAX96280.1"/>
    </source>
</evidence>
<evidence type="ECO:0000256" key="1">
    <source>
        <dbReference type="ARBA" id="ARBA00006485"/>
    </source>
</evidence>
<dbReference type="PROSITE" id="PS00107">
    <property type="entry name" value="PROTEIN_KINASE_ATP"/>
    <property type="match status" value="1"/>
</dbReference>
<dbReference type="InterPro" id="IPR008271">
    <property type="entry name" value="Ser/Thr_kinase_AS"/>
</dbReference>
<dbReference type="SMR" id="A2FFQ5"/>
<keyword evidence="2 11" id="KW-0723">Serine/threonine-protein kinase</keyword>
<evidence type="ECO:0000256" key="6">
    <source>
        <dbReference type="ARBA" id="ARBA00022840"/>
    </source>
</evidence>
<dbReference type="InterPro" id="IPR000719">
    <property type="entry name" value="Prot_kinase_dom"/>
</dbReference>
<dbReference type="InterPro" id="IPR017441">
    <property type="entry name" value="Protein_kinase_ATP_BS"/>
</dbReference>
<comment type="catalytic activity">
    <reaction evidence="9">
        <text>[DNA-directed RNA polymerase] + ATP = phospho-[DNA-directed RNA polymerase] + ADP + H(+)</text>
        <dbReference type="Rhea" id="RHEA:10216"/>
        <dbReference type="Rhea" id="RHEA-COMP:11321"/>
        <dbReference type="Rhea" id="RHEA-COMP:11322"/>
        <dbReference type="ChEBI" id="CHEBI:15378"/>
        <dbReference type="ChEBI" id="CHEBI:30616"/>
        <dbReference type="ChEBI" id="CHEBI:43176"/>
        <dbReference type="ChEBI" id="CHEBI:68546"/>
        <dbReference type="ChEBI" id="CHEBI:456216"/>
        <dbReference type="EC" id="2.7.11.23"/>
    </reaction>
</comment>
<evidence type="ECO:0000256" key="10">
    <source>
        <dbReference type="PROSITE-ProRule" id="PRU10141"/>
    </source>
</evidence>
<keyword evidence="5 13" id="KW-0418">Kinase</keyword>
<name>A2FFQ5_TRIV3</name>
<dbReference type="PROSITE" id="PS00108">
    <property type="entry name" value="PROTEIN_KINASE_ST"/>
    <property type="match status" value="1"/>
</dbReference>
<proteinExistence type="inferred from homology"/>
<evidence type="ECO:0000256" key="7">
    <source>
        <dbReference type="ARBA" id="ARBA00047811"/>
    </source>
</evidence>
<dbReference type="AlphaFoldDB" id="A2FFQ5"/>
<dbReference type="GO" id="GO:0004693">
    <property type="term" value="F:cyclin-dependent protein serine/threonine kinase activity"/>
    <property type="evidence" value="ECO:0007669"/>
    <property type="project" value="UniProtKB-EC"/>
</dbReference>
<dbReference type="InterPro" id="IPR050108">
    <property type="entry name" value="CDK"/>
</dbReference>
<dbReference type="Pfam" id="PF00069">
    <property type="entry name" value="Pkinase"/>
    <property type="match status" value="1"/>
</dbReference>
<dbReference type="OrthoDB" id="1732493at2759"/>
<evidence type="ECO:0000256" key="5">
    <source>
        <dbReference type="ARBA" id="ARBA00022777"/>
    </source>
</evidence>
<reference evidence="13" key="1">
    <citation type="submission" date="2006-10" db="EMBL/GenBank/DDBJ databases">
        <authorList>
            <person name="Amadeo P."/>
            <person name="Zhao Q."/>
            <person name="Wortman J."/>
            <person name="Fraser-Liggett C."/>
            <person name="Carlton J."/>
        </authorList>
    </citation>
    <scope>NUCLEOTIDE SEQUENCE</scope>
    <source>
        <strain evidence="13">G3</strain>
    </source>
</reference>
<keyword evidence="3" id="KW-0808">Transferase</keyword>
<comment type="catalytic activity">
    <reaction evidence="8">
        <text>L-seryl-[protein] + ATP = O-phospho-L-seryl-[protein] + ADP + H(+)</text>
        <dbReference type="Rhea" id="RHEA:17989"/>
        <dbReference type="Rhea" id="RHEA-COMP:9863"/>
        <dbReference type="Rhea" id="RHEA-COMP:11604"/>
        <dbReference type="ChEBI" id="CHEBI:15378"/>
        <dbReference type="ChEBI" id="CHEBI:29999"/>
        <dbReference type="ChEBI" id="CHEBI:30616"/>
        <dbReference type="ChEBI" id="CHEBI:83421"/>
        <dbReference type="ChEBI" id="CHEBI:456216"/>
        <dbReference type="EC" id="2.7.11.22"/>
    </reaction>
</comment>
<protein>
    <submittedName>
        <fullName evidence="13">CMGC family protein kinase</fullName>
    </submittedName>
</protein>
<sequence length="356" mass="39382">MSRSIGTEGNHYRLLKTLGEGTFGVAYLARNLDTKEIVVLKKVKIRGAEDGIDPQTIQELRQLCEMDHPNIVRYIGAFVNAGTVYIATEYVPFGLLDLIKSGPNQRPLSAADIKCIMRQFFSGLNYLHENWLLHRDLKPANMLVSESGILKLIDFGYSCDYPSDSSDMGDAVTIWYKPPELLYGAKQVGPALDMWTAGCIFAELLLCRPLFPGRTFGEVVQGITNLLGPMVWPGCDHLPGYEQFKDIKPQNQIPPLEATFRGFSTDTLDLLSKLITIDPSKRISAADALMHPYFQVLPEETVPSKLPLNKSNKISIASSMNTGFSALTSRTIFAPGTSLLRAGQLQKREEAAAPNQ</sequence>
<dbReference type="RefSeq" id="XP_001309210.1">
    <property type="nucleotide sequence ID" value="XM_001309209.1"/>
</dbReference>
<evidence type="ECO:0000259" key="12">
    <source>
        <dbReference type="PROSITE" id="PS50011"/>
    </source>
</evidence>
<reference evidence="13" key="2">
    <citation type="journal article" date="2007" name="Science">
        <title>Draft genome sequence of the sexually transmitted pathogen Trichomonas vaginalis.</title>
        <authorList>
            <person name="Carlton J.M."/>
            <person name="Hirt R.P."/>
            <person name="Silva J.C."/>
            <person name="Delcher A.L."/>
            <person name="Schatz M."/>
            <person name="Zhao Q."/>
            <person name="Wortman J.R."/>
            <person name="Bidwell S.L."/>
            <person name="Alsmark U.C.M."/>
            <person name="Besteiro S."/>
            <person name="Sicheritz-Ponten T."/>
            <person name="Noel C.J."/>
            <person name="Dacks J.B."/>
            <person name="Foster P.G."/>
            <person name="Simillion C."/>
            <person name="Van de Peer Y."/>
            <person name="Miranda-Saavedra D."/>
            <person name="Barton G.J."/>
            <person name="Westrop G.D."/>
            <person name="Mueller S."/>
            <person name="Dessi D."/>
            <person name="Fiori P.L."/>
            <person name="Ren Q."/>
            <person name="Paulsen I."/>
            <person name="Zhang H."/>
            <person name="Bastida-Corcuera F.D."/>
            <person name="Simoes-Barbosa A."/>
            <person name="Brown M.T."/>
            <person name="Hayes R.D."/>
            <person name="Mukherjee M."/>
            <person name="Okumura C.Y."/>
            <person name="Schneider R."/>
            <person name="Smith A.J."/>
            <person name="Vanacova S."/>
            <person name="Villalvazo M."/>
            <person name="Haas B.J."/>
            <person name="Pertea M."/>
            <person name="Feldblyum T.V."/>
            <person name="Utterback T.R."/>
            <person name="Shu C.L."/>
            <person name="Osoegawa K."/>
            <person name="de Jong P.J."/>
            <person name="Hrdy I."/>
            <person name="Horvathova L."/>
            <person name="Zubacova Z."/>
            <person name="Dolezal P."/>
            <person name="Malik S.B."/>
            <person name="Logsdon J.M. Jr."/>
            <person name="Henze K."/>
            <person name="Gupta A."/>
            <person name="Wang C.C."/>
            <person name="Dunne R.L."/>
            <person name="Upcroft J.A."/>
            <person name="Upcroft P."/>
            <person name="White O."/>
            <person name="Salzberg S.L."/>
            <person name="Tang P."/>
            <person name="Chiu C.-H."/>
            <person name="Lee Y.-S."/>
            <person name="Embley T.M."/>
            <person name="Coombs G.H."/>
            <person name="Mottram J.C."/>
            <person name="Tachezy J."/>
            <person name="Fraser-Liggett C.M."/>
            <person name="Johnson P.J."/>
        </authorList>
    </citation>
    <scope>NUCLEOTIDE SEQUENCE [LARGE SCALE GENOMIC DNA]</scope>
    <source>
        <strain evidence="13">G3</strain>
    </source>
</reference>
<dbReference type="SMART" id="SM00220">
    <property type="entry name" value="S_TKc"/>
    <property type="match status" value="1"/>
</dbReference>
<evidence type="ECO:0000256" key="2">
    <source>
        <dbReference type="ARBA" id="ARBA00022527"/>
    </source>
</evidence>
<organism evidence="13 14">
    <name type="scientific">Trichomonas vaginalis (strain ATCC PRA-98 / G3)</name>
    <dbReference type="NCBI Taxonomy" id="412133"/>
    <lineage>
        <taxon>Eukaryota</taxon>
        <taxon>Metamonada</taxon>
        <taxon>Parabasalia</taxon>
        <taxon>Trichomonadida</taxon>
        <taxon>Trichomonadidae</taxon>
        <taxon>Trichomonas</taxon>
    </lineage>
</organism>
<evidence type="ECO:0000256" key="11">
    <source>
        <dbReference type="RuleBase" id="RU000304"/>
    </source>
</evidence>
<dbReference type="Gene3D" id="3.30.200.20">
    <property type="entry name" value="Phosphorylase Kinase, domain 1"/>
    <property type="match status" value="1"/>
</dbReference>
<dbReference type="GO" id="GO:0008353">
    <property type="term" value="F:RNA polymerase II CTD heptapeptide repeat kinase activity"/>
    <property type="evidence" value="ECO:0007669"/>
    <property type="project" value="UniProtKB-EC"/>
</dbReference>
<dbReference type="eggNOG" id="KOG0659">
    <property type="taxonomic scope" value="Eukaryota"/>
</dbReference>
<dbReference type="GO" id="GO:0016592">
    <property type="term" value="C:mediator complex"/>
    <property type="evidence" value="ECO:0000318"/>
    <property type="project" value="GO_Central"/>
</dbReference>
<dbReference type="PANTHER" id="PTHR24056">
    <property type="entry name" value="CELL DIVISION PROTEIN KINASE"/>
    <property type="match status" value="1"/>
</dbReference>
<dbReference type="PANTHER" id="PTHR24056:SF495">
    <property type="entry name" value="CYCLIN-DEPENDENT KINASE 8-RELATED"/>
    <property type="match status" value="1"/>
</dbReference>
<evidence type="ECO:0000256" key="3">
    <source>
        <dbReference type="ARBA" id="ARBA00022679"/>
    </source>
</evidence>
<dbReference type="GO" id="GO:0005634">
    <property type="term" value="C:nucleus"/>
    <property type="evidence" value="ECO:0000318"/>
    <property type="project" value="GO_Central"/>
</dbReference>
<keyword evidence="6 10" id="KW-0067">ATP-binding</keyword>
<comment type="catalytic activity">
    <reaction evidence="7">
        <text>L-threonyl-[protein] + ATP = O-phospho-L-threonyl-[protein] + ADP + H(+)</text>
        <dbReference type="Rhea" id="RHEA:46608"/>
        <dbReference type="Rhea" id="RHEA-COMP:11060"/>
        <dbReference type="Rhea" id="RHEA-COMP:11605"/>
        <dbReference type="ChEBI" id="CHEBI:15378"/>
        <dbReference type="ChEBI" id="CHEBI:30013"/>
        <dbReference type="ChEBI" id="CHEBI:30616"/>
        <dbReference type="ChEBI" id="CHEBI:61977"/>
        <dbReference type="ChEBI" id="CHEBI:456216"/>
        <dbReference type="EC" id="2.7.11.22"/>
    </reaction>
</comment>
<dbReference type="GO" id="GO:0004674">
    <property type="term" value="F:protein serine/threonine kinase activity"/>
    <property type="evidence" value="ECO:0000318"/>
    <property type="project" value="GO_Central"/>
</dbReference>
<dbReference type="PROSITE" id="PS50011">
    <property type="entry name" value="PROTEIN_KINASE_DOM"/>
    <property type="match status" value="1"/>
</dbReference>
<evidence type="ECO:0000256" key="4">
    <source>
        <dbReference type="ARBA" id="ARBA00022741"/>
    </source>
</evidence>
<dbReference type="EMBL" id="DS113766">
    <property type="protein sequence ID" value="EAX96280.1"/>
    <property type="molecule type" value="Genomic_DNA"/>
</dbReference>
<dbReference type="OMA" id="YSARFPQ"/>
<dbReference type="VEuPathDB" id="TrichDB:TVAG_324540"/>
<comment type="similarity">
    <text evidence="1">Belongs to the protein kinase superfamily. CMGC Ser/Thr protein kinase family. CDC2/CDKX subfamily.</text>
</comment>
<dbReference type="InterPro" id="IPR011009">
    <property type="entry name" value="Kinase-like_dom_sf"/>
</dbReference>
<dbReference type="InParanoid" id="A2FFQ5"/>
<keyword evidence="4 10" id="KW-0547">Nucleotide-binding</keyword>
<dbReference type="Proteomes" id="UP000001542">
    <property type="component" value="Unassembled WGS sequence"/>
</dbReference>
<dbReference type="VEuPathDB" id="TrichDB:TVAGG3_0489590"/>
<evidence type="ECO:0000256" key="8">
    <source>
        <dbReference type="ARBA" id="ARBA00048367"/>
    </source>
</evidence>
<dbReference type="FunFam" id="1.10.510.10:FF:001556">
    <property type="entry name" value="CMGC family protein kinase"/>
    <property type="match status" value="1"/>
</dbReference>
<evidence type="ECO:0000256" key="9">
    <source>
        <dbReference type="ARBA" id="ARBA00049280"/>
    </source>
</evidence>
<dbReference type="KEGG" id="tva:4754050"/>
<dbReference type="Gene3D" id="1.10.510.10">
    <property type="entry name" value="Transferase(Phosphotransferase) domain 1"/>
    <property type="match status" value="1"/>
</dbReference>
<accession>A2FFQ5</accession>
<evidence type="ECO:0000313" key="14">
    <source>
        <dbReference type="Proteomes" id="UP000001542"/>
    </source>
</evidence>
<dbReference type="GO" id="GO:0005524">
    <property type="term" value="F:ATP binding"/>
    <property type="evidence" value="ECO:0007669"/>
    <property type="project" value="UniProtKB-UniRule"/>
</dbReference>
<dbReference type="STRING" id="5722.A2FFQ5"/>
<keyword evidence="14" id="KW-1185">Reference proteome</keyword>
<feature type="domain" description="Protein kinase" evidence="12">
    <location>
        <begin position="12"/>
        <end position="294"/>
    </location>
</feature>
<dbReference type="SUPFAM" id="SSF56112">
    <property type="entry name" value="Protein kinase-like (PK-like)"/>
    <property type="match status" value="1"/>
</dbReference>
<feature type="binding site" evidence="10">
    <location>
        <position position="41"/>
    </location>
    <ligand>
        <name>ATP</name>
        <dbReference type="ChEBI" id="CHEBI:30616"/>
    </ligand>
</feature>